<dbReference type="OrthoDB" id="10329807at2759"/>
<feature type="compositionally biased region" description="Basic and acidic residues" evidence="1">
    <location>
        <begin position="313"/>
        <end position="324"/>
    </location>
</feature>
<keyword evidence="3" id="KW-1185">Reference proteome</keyword>
<dbReference type="InterPro" id="IPR039758">
    <property type="entry name" value="NAGK-like"/>
</dbReference>
<evidence type="ECO:0000313" key="3">
    <source>
        <dbReference type="Proteomes" id="UP000230233"/>
    </source>
</evidence>
<feature type="region of interest" description="Disordered" evidence="1">
    <location>
        <begin position="388"/>
        <end position="461"/>
    </location>
</feature>
<dbReference type="GO" id="GO:0045127">
    <property type="term" value="F:N-acetylglucosamine kinase activity"/>
    <property type="evidence" value="ECO:0007669"/>
    <property type="project" value="InterPro"/>
</dbReference>
<evidence type="ECO:0000256" key="1">
    <source>
        <dbReference type="SAM" id="MobiDB-lite"/>
    </source>
</evidence>
<comment type="caution">
    <text evidence="2">The sequence shown here is derived from an EMBL/GenBank/DDBJ whole genome shotgun (WGS) entry which is preliminary data.</text>
</comment>
<feature type="compositionally biased region" description="Low complexity" evidence="1">
    <location>
        <begin position="435"/>
        <end position="461"/>
    </location>
</feature>
<organism evidence="2 3">
    <name type="scientific">Caenorhabditis nigoni</name>
    <dbReference type="NCBI Taxonomy" id="1611254"/>
    <lineage>
        <taxon>Eukaryota</taxon>
        <taxon>Metazoa</taxon>
        <taxon>Ecdysozoa</taxon>
        <taxon>Nematoda</taxon>
        <taxon>Chromadorea</taxon>
        <taxon>Rhabditida</taxon>
        <taxon>Rhabditina</taxon>
        <taxon>Rhabditomorpha</taxon>
        <taxon>Rhabditoidea</taxon>
        <taxon>Rhabditidae</taxon>
        <taxon>Peloderinae</taxon>
        <taxon>Caenorhabditis</taxon>
    </lineage>
</organism>
<gene>
    <name evidence="2" type="primary">Cnig_chr_II.g4466</name>
    <name evidence="2" type="ORF">B9Z55_004466</name>
</gene>
<feature type="region of interest" description="Disordered" evidence="1">
    <location>
        <begin position="307"/>
        <end position="332"/>
    </location>
</feature>
<protein>
    <submittedName>
        <fullName evidence="2">Uncharacterized protein</fullName>
    </submittedName>
</protein>
<name>A0A2G5UWJ9_9PELO</name>
<dbReference type="AlphaFoldDB" id="A0A2G5UWJ9"/>
<dbReference type="STRING" id="1611254.A0A2G5UWJ9"/>
<evidence type="ECO:0000313" key="2">
    <source>
        <dbReference type="EMBL" id="PIC43904.1"/>
    </source>
</evidence>
<feature type="region of interest" description="Disordered" evidence="1">
    <location>
        <begin position="570"/>
        <end position="590"/>
    </location>
</feature>
<dbReference type="Proteomes" id="UP000230233">
    <property type="component" value="Chromosome II"/>
</dbReference>
<proteinExistence type="predicted"/>
<dbReference type="PANTHER" id="PTHR12862">
    <property type="entry name" value="BADF TYPE ATPASE DOMAIN-CONTAINING PROTEIN"/>
    <property type="match status" value="1"/>
</dbReference>
<reference evidence="3" key="1">
    <citation type="submission" date="2017-10" db="EMBL/GenBank/DDBJ databases">
        <title>Rapid genome shrinkage in a self-fertile nematode reveals novel sperm competition proteins.</title>
        <authorList>
            <person name="Yin D."/>
            <person name="Schwarz E.M."/>
            <person name="Thomas C.G."/>
            <person name="Felde R.L."/>
            <person name="Korf I.F."/>
            <person name="Cutter A.D."/>
            <person name="Schartner C.M."/>
            <person name="Ralston E.J."/>
            <person name="Meyer B.J."/>
            <person name="Haag E.S."/>
        </authorList>
    </citation>
    <scope>NUCLEOTIDE SEQUENCE [LARGE SCALE GENOMIC DNA]</scope>
    <source>
        <strain evidence="3">JU1422</strain>
    </source>
</reference>
<accession>A0A2G5UWJ9</accession>
<dbReference type="PANTHER" id="PTHR12862:SF3">
    <property type="entry name" value="LIPASE_3 DOMAIN-CONTAINING PROTEIN"/>
    <property type="match status" value="1"/>
</dbReference>
<dbReference type="EMBL" id="PDUG01000002">
    <property type="protein sequence ID" value="PIC43904.1"/>
    <property type="molecule type" value="Genomic_DNA"/>
</dbReference>
<sequence>MRIFPGKLLKKINLMRKIREIAARPSVDITCSFKITLSMEYYYIGVEGSIACTRICAIKLTKELNEPDEGYRHWHVAAGTDLQMIPIDKNAESIADGIQKLMQKVTKTENWRSAAIISKIIVVFPQEQDHSMLEFERFFTEKFIANDQGISKKFEVLPEIDLVIKTHFELYDDGIALQSGTESFCKKKVKNSSEIMFLDAIPEASEAGGAYWLARTALQMVIREIETVEGPKKLDFVRQIFQKEIFPGMEVFEMNEMLFTKKMKHRLARVTEVLAIRPFEMENAWQKRVREQAWKVMAAMKKRALAEQAKAADNGEAKDPEDQRPNITPSLKIDEGDLSFFMDFKEEIVHRMAESDEAKAIIEARFAENDLITSLFEKAGEHLGNLITRTLSAQPRPQIVPPSKHRRDDSDASTSGVETGSDGDSERSRSPPESTTPKATRTPVPTTPVRHPSSPAMPTTPTPLSVHMAAQMSAPMPPTPFKDLKPVLQEHGAETLKVVLFGRMFDSYGLLESGLLDGISKSSYNNVALYRKREVSAAAAAVMAAHDDGCFIEMTPAELLDVASFGKDRKEFKKMSRKEQTEEVKKSARR</sequence>